<comment type="caution">
    <text evidence="2">The sequence shown here is derived from an EMBL/GenBank/DDBJ whole genome shotgun (WGS) entry which is preliminary data.</text>
</comment>
<dbReference type="HOGENOM" id="CLU_012344_3_2_7"/>
<dbReference type="InterPro" id="IPR011042">
    <property type="entry name" value="6-blade_b-propeller_TolB-like"/>
</dbReference>
<evidence type="ECO:0000259" key="1">
    <source>
        <dbReference type="Pfam" id="PF07995"/>
    </source>
</evidence>
<dbReference type="Proteomes" id="UP000019141">
    <property type="component" value="Unassembled WGS sequence"/>
</dbReference>
<dbReference type="SUPFAM" id="SSF50952">
    <property type="entry name" value="Soluble quinoprotein glucose dehydrogenase"/>
    <property type="match status" value="1"/>
</dbReference>
<feature type="domain" description="Glucose/Sorbosone dehydrogenase" evidence="1">
    <location>
        <begin position="65"/>
        <end position="399"/>
    </location>
</feature>
<reference evidence="2 3" key="1">
    <citation type="journal article" date="2014" name="Nature">
        <title>An environmental bacterial taxon with a large and distinct metabolic repertoire.</title>
        <authorList>
            <person name="Wilson M.C."/>
            <person name="Mori T."/>
            <person name="Ruckert C."/>
            <person name="Uria A.R."/>
            <person name="Helf M.J."/>
            <person name="Takada K."/>
            <person name="Gernert C."/>
            <person name="Steffens U.A."/>
            <person name="Heycke N."/>
            <person name="Schmitt S."/>
            <person name="Rinke C."/>
            <person name="Helfrich E.J."/>
            <person name="Brachmann A.O."/>
            <person name="Gurgui C."/>
            <person name="Wakimoto T."/>
            <person name="Kracht M."/>
            <person name="Crusemann M."/>
            <person name="Hentschel U."/>
            <person name="Abe I."/>
            <person name="Matsunaga S."/>
            <person name="Kalinowski J."/>
            <person name="Takeyama H."/>
            <person name="Piel J."/>
        </authorList>
    </citation>
    <scope>NUCLEOTIDE SEQUENCE [LARGE SCALE GENOMIC DNA]</scope>
    <source>
        <strain evidence="3">TSY1</strain>
    </source>
</reference>
<dbReference type="AlphaFoldDB" id="W4LMN6"/>
<dbReference type="EMBL" id="AZHW01000496">
    <property type="protein sequence ID" value="ETW98965.1"/>
    <property type="molecule type" value="Genomic_DNA"/>
</dbReference>
<proteinExistence type="predicted"/>
<dbReference type="InterPro" id="IPR012938">
    <property type="entry name" value="Glc/Sorbosone_DH"/>
</dbReference>
<organism evidence="2 3">
    <name type="scientific">Entotheonella factor</name>
    <dbReference type="NCBI Taxonomy" id="1429438"/>
    <lineage>
        <taxon>Bacteria</taxon>
        <taxon>Pseudomonadati</taxon>
        <taxon>Nitrospinota/Tectimicrobiota group</taxon>
        <taxon>Candidatus Tectimicrobiota</taxon>
        <taxon>Candidatus Entotheonellia</taxon>
        <taxon>Candidatus Entotheonellales</taxon>
        <taxon>Candidatus Entotheonellaceae</taxon>
        <taxon>Candidatus Entotheonella</taxon>
    </lineage>
</organism>
<dbReference type="InterPro" id="IPR011041">
    <property type="entry name" value="Quinoprot_gluc/sorb_DH_b-prop"/>
</dbReference>
<dbReference type="Gene3D" id="2.120.10.30">
    <property type="entry name" value="TolB, C-terminal domain"/>
    <property type="match status" value="1"/>
</dbReference>
<keyword evidence="3" id="KW-1185">Reference proteome</keyword>
<evidence type="ECO:0000313" key="3">
    <source>
        <dbReference type="Proteomes" id="UP000019141"/>
    </source>
</evidence>
<evidence type="ECO:0000313" key="2">
    <source>
        <dbReference type="EMBL" id="ETW98965.1"/>
    </source>
</evidence>
<sequence>MSSLFRLIAHAIVLALVVLPGMVWGQITNPIPDPIPMGNISMTLTPMATGLIAPNSGTFAPGLTQNHLFVADQSGIVWVLNFDTGMTHEYLNLSELLGLDPAHPELFQDRGLLGIAFHPNYADADNGFLYTYTSEPVPEATEPPDFTTLPADIPADHRSVISEWQVVDQGNFAIVRRPDNTPRRILLRIDQPQPNNNGGAIGFGSDGMLYIALGDGGNMDDQGDGHVSEGGNGQNPSNILGSILRIDPRGTNADNGAYGIPPDNPFYLGGAGPFGGQKGYDEDSLCDEIYAYGFRDPVRFSFDKFLGLIYAGDVGQQIQEIDIVVATDIASGRHYGWNRKEGTFTFDPNGDDLGFLIGNAPNNPPNLTDPIAQYDQDDGNMIVGGFVYRGSSLALSGRYLFGDAGRPSANVPQCRGRLLYLQNVIQFDRETVEFLVTQNSAVIQSSIAASGAALDGQCISGFAQDAGGEVYVLVNTTGVPFPDSAGLPTGEVLKILSP</sequence>
<gene>
    <name evidence="2" type="ORF">ETSY1_16730</name>
</gene>
<dbReference type="Pfam" id="PF07995">
    <property type="entry name" value="GSDH"/>
    <property type="match status" value="1"/>
</dbReference>
<accession>W4LMN6</accession>
<name>W4LMN6_ENTF1</name>
<dbReference type="PATRIC" id="fig|1429438.4.peg.3293"/>
<protein>
    <recommendedName>
        <fullName evidence="1">Glucose/Sorbosone dehydrogenase domain-containing protein</fullName>
    </recommendedName>
</protein>
<dbReference type="PANTHER" id="PTHR19328:SF75">
    <property type="entry name" value="ALDOSE SUGAR DEHYDROGENASE YLII"/>
    <property type="match status" value="1"/>
</dbReference>
<dbReference type="PANTHER" id="PTHR19328">
    <property type="entry name" value="HEDGEHOG-INTERACTING PROTEIN"/>
    <property type="match status" value="1"/>
</dbReference>